<gene>
    <name evidence="6" type="ORF">PHAECO_LOCUS5551</name>
</gene>
<dbReference type="SMART" id="SM00042">
    <property type="entry name" value="CUB"/>
    <property type="match status" value="1"/>
</dbReference>
<evidence type="ECO:0000313" key="7">
    <source>
        <dbReference type="Proteomes" id="UP001153737"/>
    </source>
</evidence>
<dbReference type="OrthoDB" id="446244at2759"/>
<proteinExistence type="predicted"/>
<keyword evidence="2" id="KW-1015">Disulfide bond</keyword>
<feature type="chain" id="PRO_5040137711" description="CUB domain-containing protein" evidence="4">
    <location>
        <begin position="30"/>
        <end position="185"/>
    </location>
</feature>
<organism evidence="6 7">
    <name type="scientific">Phaedon cochleariae</name>
    <name type="common">Mustard beetle</name>
    <dbReference type="NCBI Taxonomy" id="80249"/>
    <lineage>
        <taxon>Eukaryota</taxon>
        <taxon>Metazoa</taxon>
        <taxon>Ecdysozoa</taxon>
        <taxon>Arthropoda</taxon>
        <taxon>Hexapoda</taxon>
        <taxon>Insecta</taxon>
        <taxon>Pterygota</taxon>
        <taxon>Neoptera</taxon>
        <taxon>Endopterygota</taxon>
        <taxon>Coleoptera</taxon>
        <taxon>Polyphaga</taxon>
        <taxon>Cucujiformia</taxon>
        <taxon>Chrysomeloidea</taxon>
        <taxon>Chrysomelidae</taxon>
        <taxon>Chrysomelinae</taxon>
        <taxon>Chrysomelini</taxon>
        <taxon>Phaedon</taxon>
    </lineage>
</organism>
<dbReference type="Proteomes" id="UP001153737">
    <property type="component" value="Chromosome 17"/>
</dbReference>
<accession>A0A9P0DRS3</accession>
<keyword evidence="7" id="KW-1185">Reference proteome</keyword>
<evidence type="ECO:0000256" key="4">
    <source>
        <dbReference type="SAM" id="SignalP"/>
    </source>
</evidence>
<evidence type="ECO:0000313" key="6">
    <source>
        <dbReference type="EMBL" id="CAH1155200.1"/>
    </source>
</evidence>
<dbReference type="InterPro" id="IPR035914">
    <property type="entry name" value="Sperma_CUB_dom_sf"/>
</dbReference>
<dbReference type="InterPro" id="IPR000859">
    <property type="entry name" value="CUB_dom"/>
</dbReference>
<sequence length="185" mass="20542">MAPDNRYTSGRRLVLSILFLCAVCLQITSECDQTFVSRPGGPMNGTFRAPEFENPRGLSRNCVYTFLAGAGQRVQITFVTFNLRGRPPDGAAVGDLPACVHEYLDVYAEVLQPAAAQLVNTPFGGRYCGPIRPRTRVSLYRALALSYHSDKNSSTADIFQGIYQFINDSEYDSIFSEQNTHNRSE</sequence>
<reference evidence="6" key="1">
    <citation type="submission" date="2022-01" db="EMBL/GenBank/DDBJ databases">
        <authorList>
            <person name="King R."/>
        </authorList>
    </citation>
    <scope>NUCLEOTIDE SEQUENCE</scope>
</reference>
<reference evidence="6" key="2">
    <citation type="submission" date="2022-10" db="EMBL/GenBank/DDBJ databases">
        <authorList>
            <consortium name="ENA_rothamsted_submissions"/>
            <consortium name="culmorum"/>
            <person name="King R."/>
        </authorList>
    </citation>
    <scope>NUCLEOTIDE SEQUENCE</scope>
</reference>
<feature type="domain" description="CUB" evidence="5">
    <location>
        <begin position="31"/>
        <end position="166"/>
    </location>
</feature>
<dbReference type="CDD" id="cd00041">
    <property type="entry name" value="CUB"/>
    <property type="match status" value="1"/>
</dbReference>
<protein>
    <recommendedName>
        <fullName evidence="5">CUB domain-containing protein</fullName>
    </recommendedName>
</protein>
<dbReference type="AlphaFoldDB" id="A0A9P0DRS3"/>
<evidence type="ECO:0000256" key="3">
    <source>
        <dbReference type="PROSITE-ProRule" id="PRU00059"/>
    </source>
</evidence>
<evidence type="ECO:0000259" key="5">
    <source>
        <dbReference type="PROSITE" id="PS01180"/>
    </source>
</evidence>
<dbReference type="EMBL" id="OU896723">
    <property type="protein sequence ID" value="CAH1155200.1"/>
    <property type="molecule type" value="Genomic_DNA"/>
</dbReference>
<evidence type="ECO:0000256" key="2">
    <source>
        <dbReference type="ARBA" id="ARBA00023157"/>
    </source>
</evidence>
<keyword evidence="4" id="KW-0732">Signal</keyword>
<feature type="signal peptide" evidence="4">
    <location>
        <begin position="1"/>
        <end position="29"/>
    </location>
</feature>
<comment type="caution">
    <text evidence="3">Lacks conserved residue(s) required for the propagation of feature annotation.</text>
</comment>
<keyword evidence="1" id="KW-0677">Repeat</keyword>
<dbReference type="SUPFAM" id="SSF49854">
    <property type="entry name" value="Spermadhesin, CUB domain"/>
    <property type="match status" value="1"/>
</dbReference>
<dbReference type="PROSITE" id="PS01180">
    <property type="entry name" value="CUB"/>
    <property type="match status" value="1"/>
</dbReference>
<dbReference type="Pfam" id="PF00431">
    <property type="entry name" value="CUB"/>
    <property type="match status" value="1"/>
</dbReference>
<name>A0A9P0DRS3_PHACE</name>
<evidence type="ECO:0000256" key="1">
    <source>
        <dbReference type="ARBA" id="ARBA00022737"/>
    </source>
</evidence>
<dbReference type="Gene3D" id="2.60.120.290">
    <property type="entry name" value="Spermadhesin, CUB domain"/>
    <property type="match status" value="1"/>
</dbReference>
<dbReference type="PANTHER" id="PTHR24251">
    <property type="entry name" value="OVOCHYMASE-RELATED"/>
    <property type="match status" value="1"/>
</dbReference>